<reference evidence="2" key="1">
    <citation type="submission" date="2022-11" db="EMBL/GenBank/DDBJ databases">
        <title>Marinomonas sp. nov., isolated from marine algae.</title>
        <authorList>
            <person name="Choi D.G."/>
            <person name="Kim J.M."/>
            <person name="Lee J.K."/>
            <person name="Baek J.H."/>
            <person name="Jeon C.O."/>
        </authorList>
    </citation>
    <scope>NUCLEOTIDE SEQUENCE</scope>
    <source>
        <strain evidence="2">KJ51-3</strain>
    </source>
</reference>
<comment type="caution">
    <text evidence="2">The sequence shown here is derived from an EMBL/GenBank/DDBJ whole genome shotgun (WGS) entry which is preliminary data.</text>
</comment>
<dbReference type="PANTHER" id="PTHR35563:SF2">
    <property type="entry name" value="BARREL METAL-DEPENDENT HYDROLASE, PUTATIVE (AFU_ORTHOLOGUE AFUA_1G16240)-RELATED"/>
    <property type="match status" value="1"/>
</dbReference>
<proteinExistence type="predicted"/>
<dbReference type="Gene3D" id="3.20.20.140">
    <property type="entry name" value="Metal-dependent hydrolases"/>
    <property type="match status" value="1"/>
</dbReference>
<dbReference type="RefSeq" id="WP_265218268.1">
    <property type="nucleotide sequence ID" value="NZ_JAPEUL010000007.1"/>
</dbReference>
<dbReference type="Pfam" id="PF04909">
    <property type="entry name" value="Amidohydro_2"/>
    <property type="match status" value="1"/>
</dbReference>
<dbReference type="Proteomes" id="UP001431181">
    <property type="component" value="Unassembled WGS sequence"/>
</dbReference>
<dbReference type="EMBL" id="JAPEUL010000007">
    <property type="protein sequence ID" value="MCW4629066.1"/>
    <property type="molecule type" value="Genomic_DNA"/>
</dbReference>
<dbReference type="InterPro" id="IPR006680">
    <property type="entry name" value="Amidohydro-rel"/>
</dbReference>
<organism evidence="2 3">
    <name type="scientific">Marinomonas rhodophyticola</name>
    <dbReference type="NCBI Taxonomy" id="2992803"/>
    <lineage>
        <taxon>Bacteria</taxon>
        <taxon>Pseudomonadati</taxon>
        <taxon>Pseudomonadota</taxon>
        <taxon>Gammaproteobacteria</taxon>
        <taxon>Oceanospirillales</taxon>
        <taxon>Oceanospirillaceae</taxon>
        <taxon>Marinomonas</taxon>
    </lineage>
</organism>
<evidence type="ECO:0000259" key="1">
    <source>
        <dbReference type="Pfam" id="PF04909"/>
    </source>
</evidence>
<feature type="domain" description="Amidohydrolase-related" evidence="1">
    <location>
        <begin position="9"/>
        <end position="265"/>
    </location>
</feature>
<evidence type="ECO:0000313" key="3">
    <source>
        <dbReference type="Proteomes" id="UP001431181"/>
    </source>
</evidence>
<sequence length="265" mass="30042">MSDADFILCDSHMHVFSHDEVIQSSKYVAPAKDLSDFIVEATTKDIGRAVVIQASIDGTDNSRLLETLLHHDQLSLRGVAMIDEQSGDLETLAHAGVRALRIQDRTRLGINDLDRLPELAAKGAEVDWHVEINTEPARYERLRSLLNTLPTGQSVILDHFGHCDPYNLEQRIQLCRLLDTGRVWIKLAPTRVSQQVGHYQDLTSIVQTLAGQYTERCLWGSDWPHVMTAEPLPKTTDMLNFYKDVLTTEQFVACFSRNPARLYRF</sequence>
<evidence type="ECO:0000313" key="2">
    <source>
        <dbReference type="EMBL" id="MCW4629066.1"/>
    </source>
</evidence>
<dbReference type="PANTHER" id="PTHR35563">
    <property type="entry name" value="BARREL METAL-DEPENDENT HYDROLASE, PUTATIVE (AFU_ORTHOLOGUE AFUA_1G16240)-RELATED"/>
    <property type="match status" value="1"/>
</dbReference>
<accession>A0ABT3KEV0</accession>
<name>A0ABT3KEV0_9GAMM</name>
<dbReference type="InterPro" id="IPR052358">
    <property type="entry name" value="Aro_Compnd_Degr_Hydrolases"/>
</dbReference>
<keyword evidence="3" id="KW-1185">Reference proteome</keyword>
<dbReference type="InterPro" id="IPR032466">
    <property type="entry name" value="Metal_Hydrolase"/>
</dbReference>
<gene>
    <name evidence="2" type="ORF">ONZ52_08855</name>
</gene>
<protein>
    <submittedName>
        <fullName evidence="2">Amidohydrolase family protein</fullName>
    </submittedName>
</protein>
<dbReference type="SUPFAM" id="SSF51556">
    <property type="entry name" value="Metallo-dependent hydrolases"/>
    <property type="match status" value="1"/>
</dbReference>